<gene>
    <name evidence="3" type="ORF">ACFOMP_13905</name>
</gene>
<dbReference type="Pfam" id="PF10442">
    <property type="entry name" value="FIST_C"/>
    <property type="match status" value="1"/>
</dbReference>
<proteinExistence type="predicted"/>
<dbReference type="RefSeq" id="WP_379031546.1">
    <property type="nucleotide sequence ID" value="NZ_JBHRXE010000037.1"/>
</dbReference>
<dbReference type="Proteomes" id="UP001595596">
    <property type="component" value="Unassembled WGS sequence"/>
</dbReference>
<dbReference type="PANTHER" id="PTHR40252">
    <property type="entry name" value="BLR0328 PROTEIN"/>
    <property type="match status" value="1"/>
</dbReference>
<dbReference type="Pfam" id="PF08495">
    <property type="entry name" value="FIST"/>
    <property type="match status" value="1"/>
</dbReference>
<accession>A0ABV7S2U5</accession>
<dbReference type="SMART" id="SM00897">
    <property type="entry name" value="FIST"/>
    <property type="match status" value="1"/>
</dbReference>
<sequence>MSTASPEPWPGPRRRARARPVLAPAPVAISVPAAGADAAACIAQAMAPQEPALVLLFGMPAEGLPALGAELRRRLGPDCRVVGCSSAGEIGPQGYCAATVTAVGFPAASFRVGVCVLRDQALVPVSEWMATLRRFHVDFRPDLRRSSFGVLLPDALARQEDVLTATLDAAIPGLPVVGGSSAEGMLFAPTCQMVDGAVHEGAALFVLIETDLAISEVLFSHFSPTDKRAVVTAADTHNRIILELNAEPAAQEYARLAGVPLHALTQTEFARHPLLLRTGKRHHVRAIRAITREGGLELLSGTEPGHILTLGRAMDMTRGFAEVMDALPRPPLMVLGFDCILRRLALERAGMTGQMSELLARYRVVGFNTYGEQHSGMHVNQTFVGMALMPPEAG</sequence>
<evidence type="ECO:0000259" key="1">
    <source>
        <dbReference type="SMART" id="SM00897"/>
    </source>
</evidence>
<evidence type="ECO:0000313" key="4">
    <source>
        <dbReference type="Proteomes" id="UP001595596"/>
    </source>
</evidence>
<feature type="domain" description="FIST" evidence="1">
    <location>
        <begin position="50"/>
        <end position="248"/>
    </location>
</feature>
<comment type="caution">
    <text evidence="3">The sequence shown here is derived from an EMBL/GenBank/DDBJ whole genome shotgun (WGS) entry which is preliminary data.</text>
</comment>
<evidence type="ECO:0000259" key="2">
    <source>
        <dbReference type="SMART" id="SM01204"/>
    </source>
</evidence>
<evidence type="ECO:0000313" key="3">
    <source>
        <dbReference type="EMBL" id="MFC3570551.1"/>
    </source>
</evidence>
<feature type="domain" description="FIST C-domain" evidence="2">
    <location>
        <begin position="249"/>
        <end position="376"/>
    </location>
</feature>
<dbReference type="SMART" id="SM01204">
    <property type="entry name" value="FIST_C"/>
    <property type="match status" value="1"/>
</dbReference>
<reference evidence="4" key="1">
    <citation type="journal article" date="2019" name="Int. J. Syst. Evol. Microbiol.">
        <title>The Global Catalogue of Microorganisms (GCM) 10K type strain sequencing project: providing services to taxonomists for standard genome sequencing and annotation.</title>
        <authorList>
            <consortium name="The Broad Institute Genomics Platform"/>
            <consortium name="The Broad Institute Genome Sequencing Center for Infectious Disease"/>
            <person name="Wu L."/>
            <person name="Ma J."/>
        </authorList>
    </citation>
    <scope>NUCLEOTIDE SEQUENCE [LARGE SCALE GENOMIC DNA]</scope>
    <source>
        <strain evidence="4">VKM B-3226</strain>
    </source>
</reference>
<dbReference type="EMBL" id="JBHRXE010000037">
    <property type="protein sequence ID" value="MFC3570551.1"/>
    <property type="molecule type" value="Genomic_DNA"/>
</dbReference>
<keyword evidence="4" id="KW-1185">Reference proteome</keyword>
<dbReference type="InterPro" id="IPR019494">
    <property type="entry name" value="FIST_C"/>
</dbReference>
<dbReference type="PANTHER" id="PTHR40252:SF2">
    <property type="entry name" value="BLR0328 PROTEIN"/>
    <property type="match status" value="1"/>
</dbReference>
<name>A0ABV7S2U5_9RHOB</name>
<organism evidence="3 4">
    <name type="scientific">Paracoccus simplex</name>
    <dbReference type="NCBI Taxonomy" id="2086346"/>
    <lineage>
        <taxon>Bacteria</taxon>
        <taxon>Pseudomonadati</taxon>
        <taxon>Pseudomonadota</taxon>
        <taxon>Alphaproteobacteria</taxon>
        <taxon>Rhodobacterales</taxon>
        <taxon>Paracoccaceae</taxon>
        <taxon>Paracoccus</taxon>
    </lineage>
</organism>
<dbReference type="InterPro" id="IPR013702">
    <property type="entry name" value="FIST_domain_N"/>
</dbReference>
<protein>
    <submittedName>
        <fullName evidence="3">FIST N-terminal domain-containing protein</fullName>
    </submittedName>
</protein>